<organism evidence="1 2">
    <name type="scientific">Naegleria lovaniensis</name>
    <name type="common">Amoeba</name>
    <dbReference type="NCBI Taxonomy" id="51637"/>
    <lineage>
        <taxon>Eukaryota</taxon>
        <taxon>Discoba</taxon>
        <taxon>Heterolobosea</taxon>
        <taxon>Tetramitia</taxon>
        <taxon>Eutetramitia</taxon>
        <taxon>Vahlkampfiidae</taxon>
        <taxon>Naegleria</taxon>
    </lineage>
</organism>
<gene>
    <name evidence="1" type="ORF">C9374_014090</name>
</gene>
<protein>
    <submittedName>
        <fullName evidence="1">Uncharacterized protein</fullName>
    </submittedName>
</protein>
<sequence length="286" mass="33071">MKAPCPNKEGHSLPSIRKVIRYSVEKPLMLQSCFSQFYAGHTITNFVLYPYGKESHFLKIRELAFRNLKILPYDTKHQTKKEKRQRMKHFMSTKDIVIAIHRKGASSRHGQALANVDELARYFQTHLSNHSFIQQLLNSSNSNNHHSQQQMHRKLKIQVIELHQFNTIASQIEYFSQVDIYISDPGSAAYYAIFMRDETMMILPPTCHSETKQCRISHGTFVLSALPNVQVVEMMEMLLKGVSPECVPKALPMNPYNCEVIMPPPLLANAIVRALRRRFRKFVNNV</sequence>
<evidence type="ECO:0000313" key="1">
    <source>
        <dbReference type="EMBL" id="KAG2389530.1"/>
    </source>
</evidence>
<dbReference type="Proteomes" id="UP000816034">
    <property type="component" value="Unassembled WGS sequence"/>
</dbReference>
<evidence type="ECO:0000313" key="2">
    <source>
        <dbReference type="Proteomes" id="UP000816034"/>
    </source>
</evidence>
<dbReference type="GeneID" id="68106543"/>
<proteinExistence type="predicted"/>
<keyword evidence="2" id="KW-1185">Reference proteome</keyword>
<dbReference type="RefSeq" id="XP_044553522.1">
    <property type="nucleotide sequence ID" value="XM_044690039.1"/>
</dbReference>
<dbReference type="EMBL" id="PYSW02000007">
    <property type="protein sequence ID" value="KAG2389530.1"/>
    <property type="molecule type" value="Genomic_DNA"/>
</dbReference>
<comment type="caution">
    <text evidence="1">The sequence shown here is derived from an EMBL/GenBank/DDBJ whole genome shotgun (WGS) entry which is preliminary data.</text>
</comment>
<accession>A0AA88KN04</accession>
<name>A0AA88KN04_NAELO</name>
<reference evidence="1 2" key="1">
    <citation type="journal article" date="2018" name="BMC Genomics">
        <title>The genome of Naegleria lovaniensis, the basis for a comparative approach to unravel pathogenicity factors of the human pathogenic amoeba N. fowleri.</title>
        <authorList>
            <person name="Liechti N."/>
            <person name="Schurch N."/>
            <person name="Bruggmann R."/>
            <person name="Wittwer M."/>
        </authorList>
    </citation>
    <scope>NUCLEOTIDE SEQUENCE [LARGE SCALE GENOMIC DNA]</scope>
    <source>
        <strain evidence="1 2">ATCC 30569</strain>
    </source>
</reference>
<dbReference type="AlphaFoldDB" id="A0AA88KN04"/>